<dbReference type="STRING" id="265726.KY46_05540"/>
<name>A0A0F5VGI2_9GAMM</name>
<reference evidence="4 5" key="1">
    <citation type="submission" date="2014-12" db="EMBL/GenBank/DDBJ databases">
        <title>Mercury Reductase activity and rhizosphere competence traits in the genome of root associated Photobacterium halotolerans MELD1.</title>
        <authorList>
            <person name="Mathew D.C."/>
            <person name="Huang C.-C."/>
        </authorList>
    </citation>
    <scope>NUCLEOTIDE SEQUENCE [LARGE SCALE GENOMIC DNA]</scope>
    <source>
        <strain evidence="4 5">MELD1</strain>
    </source>
</reference>
<comment type="caution">
    <text evidence="4">The sequence shown here is derived from an EMBL/GenBank/DDBJ whole genome shotgun (WGS) entry which is preliminary data.</text>
</comment>
<proteinExistence type="predicted"/>
<evidence type="ECO:0000256" key="1">
    <source>
        <dbReference type="ARBA" id="ARBA00022679"/>
    </source>
</evidence>
<dbReference type="PROSITE" id="PS51186">
    <property type="entry name" value="GNAT"/>
    <property type="match status" value="1"/>
</dbReference>
<sequence length="156" mass="17589">MYIQKVMPNRDDVRGILSASDDYMYSLYPPETNNLESEESLMKDNVHLVGAFVRGALAGIGAVKMMDDDGQYGEIKRMFVLDNYRGLGISRQIMDALHQYLKHNGVSIARLETGVNQPESIGLYQTLGYRVCEPYGQYQSHPLSIFMELDLNSLDG</sequence>
<dbReference type="OrthoDB" id="9803233at2"/>
<evidence type="ECO:0000256" key="2">
    <source>
        <dbReference type="ARBA" id="ARBA00023315"/>
    </source>
</evidence>
<gene>
    <name evidence="4" type="ORF">KY46_05540</name>
</gene>
<feature type="domain" description="N-acetyltransferase" evidence="3">
    <location>
        <begin position="1"/>
        <end position="152"/>
    </location>
</feature>
<organism evidence="4 5">
    <name type="scientific">Photobacterium halotolerans</name>
    <dbReference type="NCBI Taxonomy" id="265726"/>
    <lineage>
        <taxon>Bacteria</taxon>
        <taxon>Pseudomonadati</taxon>
        <taxon>Pseudomonadota</taxon>
        <taxon>Gammaproteobacteria</taxon>
        <taxon>Vibrionales</taxon>
        <taxon>Vibrionaceae</taxon>
        <taxon>Photobacterium</taxon>
    </lineage>
</organism>
<dbReference type="GO" id="GO:0016747">
    <property type="term" value="F:acyltransferase activity, transferring groups other than amino-acyl groups"/>
    <property type="evidence" value="ECO:0007669"/>
    <property type="project" value="InterPro"/>
</dbReference>
<dbReference type="InterPro" id="IPR050832">
    <property type="entry name" value="Bact_Acetyltransf"/>
</dbReference>
<accession>A0A0F5VGI2</accession>
<dbReference type="InterPro" id="IPR000182">
    <property type="entry name" value="GNAT_dom"/>
</dbReference>
<keyword evidence="2" id="KW-0012">Acyltransferase</keyword>
<dbReference type="Gene3D" id="3.40.630.30">
    <property type="match status" value="1"/>
</dbReference>
<keyword evidence="5" id="KW-1185">Reference proteome</keyword>
<dbReference type="CDD" id="cd04301">
    <property type="entry name" value="NAT_SF"/>
    <property type="match status" value="1"/>
</dbReference>
<evidence type="ECO:0000313" key="4">
    <source>
        <dbReference type="EMBL" id="KKD00580.1"/>
    </source>
</evidence>
<keyword evidence="1 4" id="KW-0808">Transferase</keyword>
<dbReference type="SUPFAM" id="SSF55729">
    <property type="entry name" value="Acyl-CoA N-acyltransferases (Nat)"/>
    <property type="match status" value="1"/>
</dbReference>
<dbReference type="PATRIC" id="fig|265726.11.peg.3002"/>
<protein>
    <submittedName>
        <fullName evidence="4">GCN5 family acetyltransferase</fullName>
    </submittedName>
</protein>
<dbReference type="PANTHER" id="PTHR43877">
    <property type="entry name" value="AMINOALKYLPHOSPHONATE N-ACETYLTRANSFERASE-RELATED-RELATED"/>
    <property type="match status" value="1"/>
</dbReference>
<dbReference type="EMBL" id="JWYV01000003">
    <property type="protein sequence ID" value="KKD00580.1"/>
    <property type="molecule type" value="Genomic_DNA"/>
</dbReference>
<dbReference type="InterPro" id="IPR016181">
    <property type="entry name" value="Acyl_CoA_acyltransferase"/>
</dbReference>
<evidence type="ECO:0000259" key="3">
    <source>
        <dbReference type="PROSITE" id="PS51186"/>
    </source>
</evidence>
<dbReference type="Proteomes" id="UP000033633">
    <property type="component" value="Unassembled WGS sequence"/>
</dbReference>
<dbReference type="Pfam" id="PF00583">
    <property type="entry name" value="Acetyltransf_1"/>
    <property type="match status" value="1"/>
</dbReference>
<dbReference type="PANTHER" id="PTHR43877:SF5">
    <property type="entry name" value="BLL8307 PROTEIN"/>
    <property type="match status" value="1"/>
</dbReference>
<evidence type="ECO:0000313" key="5">
    <source>
        <dbReference type="Proteomes" id="UP000033633"/>
    </source>
</evidence>
<dbReference type="AlphaFoldDB" id="A0A0F5VGI2"/>